<evidence type="ECO:0000256" key="2">
    <source>
        <dbReference type="ARBA" id="ARBA00008639"/>
    </source>
</evidence>
<keyword evidence="8" id="KW-1185">Reference proteome</keyword>
<comment type="cofactor">
    <cofactor evidence="1">
        <name>pyridoxal 5'-phosphate</name>
        <dbReference type="ChEBI" id="CHEBI:597326"/>
    </cofactor>
</comment>
<keyword evidence="3 5" id="KW-0663">Pyridoxal phosphate</keyword>
<accession>A0A1M6LRK5</accession>
<dbReference type="PANTHER" id="PTHR43780:SF2">
    <property type="entry name" value="1-AMINOCYCLOPROPANE-1-CARBOXYLATE DEAMINASE-RELATED"/>
    <property type="match status" value="1"/>
</dbReference>
<feature type="active site" description="Nucleophile" evidence="4">
    <location>
        <position position="63"/>
    </location>
</feature>
<dbReference type="InterPro" id="IPR027278">
    <property type="entry name" value="ACCD_DCysDesulf"/>
</dbReference>
<dbReference type="PIRSF" id="PIRSF006278">
    <property type="entry name" value="ACCD_DCysDesulf"/>
    <property type="match status" value="1"/>
</dbReference>
<comment type="similarity">
    <text evidence="2">Belongs to the ACC deaminase/D-cysteine desulfhydrase family.</text>
</comment>
<dbReference type="EMBL" id="FQZE01000028">
    <property type="protein sequence ID" value="SHJ73793.1"/>
    <property type="molecule type" value="Genomic_DNA"/>
</dbReference>
<dbReference type="InterPro" id="IPR001926">
    <property type="entry name" value="TrpB-like_PALP"/>
</dbReference>
<feature type="domain" description="Tryptophan synthase beta chain-like PALP" evidence="6">
    <location>
        <begin position="3"/>
        <end position="296"/>
    </location>
</feature>
<dbReference type="PANTHER" id="PTHR43780">
    <property type="entry name" value="1-AMINOCYCLOPROPANE-1-CARBOXYLATE DEAMINASE-RELATED"/>
    <property type="match status" value="1"/>
</dbReference>
<reference evidence="7 8" key="1">
    <citation type="submission" date="2016-11" db="EMBL/GenBank/DDBJ databases">
        <authorList>
            <person name="Jaros S."/>
            <person name="Januszkiewicz K."/>
            <person name="Wedrychowicz H."/>
        </authorList>
    </citation>
    <scope>NUCLEOTIDE SEQUENCE [LARGE SCALE GENOMIC DNA]</scope>
    <source>
        <strain evidence="7 8">DSM 27063</strain>
    </source>
</reference>
<feature type="modified residue" description="N6-(pyridoxal phosphate)lysine" evidence="5">
    <location>
        <position position="36"/>
    </location>
</feature>
<dbReference type="GO" id="GO:0019148">
    <property type="term" value="F:D-cysteine desulfhydrase activity"/>
    <property type="evidence" value="ECO:0007669"/>
    <property type="project" value="TreeGrafter"/>
</dbReference>
<dbReference type="OrthoDB" id="9801249at2"/>
<evidence type="ECO:0000313" key="7">
    <source>
        <dbReference type="EMBL" id="SHJ73793.1"/>
    </source>
</evidence>
<evidence type="ECO:0000256" key="4">
    <source>
        <dbReference type="PIRSR" id="PIRSR006278-1"/>
    </source>
</evidence>
<evidence type="ECO:0000256" key="5">
    <source>
        <dbReference type="PIRSR" id="PIRSR006278-2"/>
    </source>
</evidence>
<dbReference type="Gene3D" id="3.40.50.1100">
    <property type="match status" value="2"/>
</dbReference>
<evidence type="ECO:0000259" key="6">
    <source>
        <dbReference type="Pfam" id="PF00291"/>
    </source>
</evidence>
<evidence type="ECO:0000256" key="1">
    <source>
        <dbReference type="ARBA" id="ARBA00001933"/>
    </source>
</evidence>
<evidence type="ECO:0000256" key="3">
    <source>
        <dbReference type="ARBA" id="ARBA00022898"/>
    </source>
</evidence>
<dbReference type="Pfam" id="PF00291">
    <property type="entry name" value="PALP"/>
    <property type="match status" value="1"/>
</dbReference>
<dbReference type="STRING" id="1168035.SAMN05444280_1283"/>
<dbReference type="AlphaFoldDB" id="A0A1M6LRK5"/>
<dbReference type="InterPro" id="IPR036052">
    <property type="entry name" value="TrpB-like_PALP_sf"/>
</dbReference>
<name>A0A1M6LRK5_9BACT</name>
<evidence type="ECO:0000313" key="8">
    <source>
        <dbReference type="Proteomes" id="UP000184050"/>
    </source>
</evidence>
<organism evidence="7 8">
    <name type="scientific">Tangfeifania diversioriginum</name>
    <dbReference type="NCBI Taxonomy" id="1168035"/>
    <lineage>
        <taxon>Bacteria</taxon>
        <taxon>Pseudomonadati</taxon>
        <taxon>Bacteroidota</taxon>
        <taxon>Bacteroidia</taxon>
        <taxon>Marinilabiliales</taxon>
        <taxon>Prolixibacteraceae</taxon>
        <taxon>Tangfeifania</taxon>
    </lineage>
</organism>
<proteinExistence type="inferred from homology"/>
<gene>
    <name evidence="7" type="ORF">SAMN05444280_1283</name>
</gene>
<dbReference type="Proteomes" id="UP000184050">
    <property type="component" value="Unassembled WGS sequence"/>
</dbReference>
<dbReference type="SUPFAM" id="SSF53686">
    <property type="entry name" value="Tryptophan synthase beta subunit-like PLP-dependent enzymes"/>
    <property type="match status" value="1"/>
</dbReference>
<protein>
    <submittedName>
        <fullName evidence="7">D-cysteine desulfhydrase</fullName>
    </submittedName>
</protein>
<sequence length="307" mass="34089">MNGTPINFIYNISKILGINIWVKHDDFYPFPGGGSKARKLNYILNEDIQKKFNAIVTAGGNQSNHLRSTALFAAKLGWKLICIIHDDEPEKYEGNLKIVKLTGAELRFVQKAGVKEAMDKAMADLSNEGYNPFYIWGGGHCVEGTLAYYDAAKELKAQLKEVKPDYLFVASGTGTTQAGIEIGIREFLPDCQVIGISVAREEKRGKEVILDSMKKLNNHLGNPIVMPADIQFDDRWTGGRYEATFPELLNTIKWVVQHEALVLDPTYTGKAFHALKIYAQNGKIAPGANVIFWHTGGLLNLMASKDL</sequence>
<dbReference type="RefSeq" id="WP_073171802.1">
    <property type="nucleotide sequence ID" value="NZ_FQZE01000028.1"/>
</dbReference>